<dbReference type="AlphaFoldDB" id="A0A1S2LN54"/>
<proteinExistence type="predicted"/>
<dbReference type="GO" id="GO:0003824">
    <property type="term" value="F:catalytic activity"/>
    <property type="evidence" value="ECO:0007669"/>
    <property type="project" value="InterPro"/>
</dbReference>
<dbReference type="GO" id="GO:0030151">
    <property type="term" value="F:molybdenum ion binding"/>
    <property type="evidence" value="ECO:0007669"/>
    <property type="project" value="InterPro"/>
</dbReference>
<dbReference type="InterPro" id="IPR005302">
    <property type="entry name" value="MoCF_Sase_C"/>
</dbReference>
<dbReference type="EMBL" id="MLQQ01000018">
    <property type="protein sequence ID" value="OIJ12855.1"/>
    <property type="molecule type" value="Genomic_DNA"/>
</dbReference>
<organism evidence="2 3">
    <name type="scientific">Anaerobacillus arseniciselenatis</name>
    <dbReference type="NCBI Taxonomy" id="85682"/>
    <lineage>
        <taxon>Bacteria</taxon>
        <taxon>Bacillati</taxon>
        <taxon>Bacillota</taxon>
        <taxon>Bacilli</taxon>
        <taxon>Bacillales</taxon>
        <taxon>Bacillaceae</taxon>
        <taxon>Anaerobacillus</taxon>
    </lineage>
</organism>
<dbReference type="InterPro" id="IPR011037">
    <property type="entry name" value="Pyrv_Knase-like_insert_dom_sf"/>
</dbReference>
<feature type="domain" description="MOSC" evidence="1">
    <location>
        <begin position="31"/>
        <end position="165"/>
    </location>
</feature>
<dbReference type="PANTHER" id="PTHR30212">
    <property type="entry name" value="PROTEIN YIIM"/>
    <property type="match status" value="1"/>
</dbReference>
<sequence length="214" mass="24689">MTTYQLNSINIGTPMTMIHEGKEIKTSLFKKPVHEALFLHKDHFQGDEQADLINHGGEDKAVCVYPFEHYAHWEKVLNTKLEYGAFGENLTISGMVELDVCLGDTFQIGEAIVQISQPRMPCYKLAVRYNAPQLPHLVQNTGYTGFYFRVLKEGTIERNSTIELLEKHSQKISINDVNHFMYHDKDNLKAIEKILEVEALSSSWRKMFLKRLEE</sequence>
<comment type="caution">
    <text evidence="2">The sequence shown here is derived from an EMBL/GenBank/DDBJ whole genome shotgun (WGS) entry which is preliminary data.</text>
</comment>
<dbReference type="InterPro" id="IPR052353">
    <property type="entry name" value="Benzoxazolinone_Detox_Enz"/>
</dbReference>
<evidence type="ECO:0000313" key="3">
    <source>
        <dbReference type="Proteomes" id="UP000180098"/>
    </source>
</evidence>
<reference evidence="2 3" key="1">
    <citation type="submission" date="2016-10" db="EMBL/GenBank/DDBJ databases">
        <title>Draft genome sequences of four alkaliphilic bacteria belonging to the Anaerobacillus genus.</title>
        <authorList>
            <person name="Bassil N.M."/>
            <person name="Lloyd J.R."/>
        </authorList>
    </citation>
    <scope>NUCLEOTIDE SEQUENCE [LARGE SCALE GENOMIC DNA]</scope>
    <source>
        <strain evidence="2 3">DSM 15340</strain>
    </source>
</reference>
<dbReference type="SUPFAM" id="SSF50800">
    <property type="entry name" value="PK beta-barrel domain-like"/>
    <property type="match status" value="1"/>
</dbReference>
<dbReference type="Proteomes" id="UP000180098">
    <property type="component" value="Unassembled WGS sequence"/>
</dbReference>
<evidence type="ECO:0000313" key="2">
    <source>
        <dbReference type="EMBL" id="OIJ12855.1"/>
    </source>
</evidence>
<gene>
    <name evidence="2" type="ORF">BKP35_09815</name>
</gene>
<dbReference type="PROSITE" id="PS51340">
    <property type="entry name" value="MOSC"/>
    <property type="match status" value="1"/>
</dbReference>
<dbReference type="Pfam" id="PF03473">
    <property type="entry name" value="MOSC"/>
    <property type="match status" value="1"/>
</dbReference>
<name>A0A1S2LN54_9BACI</name>
<accession>A0A1S2LN54</accession>
<protein>
    <submittedName>
        <fullName evidence="2">MOSC domain-containing protein</fullName>
    </submittedName>
</protein>
<dbReference type="Gene3D" id="2.40.33.20">
    <property type="entry name" value="PK beta-barrel domain-like"/>
    <property type="match status" value="1"/>
</dbReference>
<dbReference type="OrthoDB" id="9786134at2"/>
<dbReference type="RefSeq" id="WP_071313162.1">
    <property type="nucleotide sequence ID" value="NZ_MLQQ01000018.1"/>
</dbReference>
<keyword evidence="3" id="KW-1185">Reference proteome</keyword>
<dbReference type="Pfam" id="PF03475">
    <property type="entry name" value="YiiM_3-alpha"/>
    <property type="match status" value="1"/>
</dbReference>
<evidence type="ECO:0000259" key="1">
    <source>
        <dbReference type="PROSITE" id="PS51340"/>
    </source>
</evidence>
<dbReference type="GO" id="GO:0030170">
    <property type="term" value="F:pyridoxal phosphate binding"/>
    <property type="evidence" value="ECO:0007669"/>
    <property type="project" value="InterPro"/>
</dbReference>
<dbReference type="InterPro" id="IPR005163">
    <property type="entry name" value="Tri_helical_YiiM-like"/>
</dbReference>
<dbReference type="PANTHER" id="PTHR30212:SF4">
    <property type="entry name" value="MOSC DOMAIN-CONTAINING PROTEIN"/>
    <property type="match status" value="1"/>
</dbReference>